<name>A0ACB8ZIJ4_ARCLA</name>
<accession>A0ACB8ZIJ4</accession>
<gene>
    <name evidence="1" type="ORF">L6452_30612</name>
</gene>
<reference evidence="1 2" key="2">
    <citation type="journal article" date="2022" name="Mol. Ecol. Resour.">
        <title>The genomes of chicory, endive, great burdock and yacon provide insights into Asteraceae paleo-polyploidization history and plant inulin production.</title>
        <authorList>
            <person name="Fan W."/>
            <person name="Wang S."/>
            <person name="Wang H."/>
            <person name="Wang A."/>
            <person name="Jiang F."/>
            <person name="Liu H."/>
            <person name="Zhao H."/>
            <person name="Xu D."/>
            <person name="Zhang Y."/>
        </authorList>
    </citation>
    <scope>NUCLEOTIDE SEQUENCE [LARGE SCALE GENOMIC DNA]</scope>
    <source>
        <strain evidence="2">cv. Niubang</strain>
    </source>
</reference>
<evidence type="ECO:0000313" key="1">
    <source>
        <dbReference type="EMBL" id="KAI3697519.1"/>
    </source>
</evidence>
<keyword evidence="2" id="KW-1185">Reference proteome</keyword>
<dbReference type="EMBL" id="CM042056">
    <property type="protein sequence ID" value="KAI3697519.1"/>
    <property type="molecule type" value="Genomic_DNA"/>
</dbReference>
<dbReference type="Proteomes" id="UP001055879">
    <property type="component" value="Linkage Group LG10"/>
</dbReference>
<protein>
    <submittedName>
        <fullName evidence="1">Uncharacterized protein</fullName>
    </submittedName>
</protein>
<proteinExistence type="predicted"/>
<sequence length="149" mass="17509">MKKPLKYFSSYVVHHLFTIVILTYPFASTTDACFMAKWNIYVTSDISDNIIGHIKSGDDDLGNHTIPFRGNYNWSFCDKFFGGTLFYGYFWWGSKFQSLALFDDNLRDICAQAQTNQNCYWLVRYDGFYVSAYDKPFPDNNYHFIKPWG</sequence>
<organism evidence="1 2">
    <name type="scientific">Arctium lappa</name>
    <name type="common">Greater burdock</name>
    <name type="synonym">Lappa major</name>
    <dbReference type="NCBI Taxonomy" id="4217"/>
    <lineage>
        <taxon>Eukaryota</taxon>
        <taxon>Viridiplantae</taxon>
        <taxon>Streptophyta</taxon>
        <taxon>Embryophyta</taxon>
        <taxon>Tracheophyta</taxon>
        <taxon>Spermatophyta</taxon>
        <taxon>Magnoliopsida</taxon>
        <taxon>eudicotyledons</taxon>
        <taxon>Gunneridae</taxon>
        <taxon>Pentapetalae</taxon>
        <taxon>asterids</taxon>
        <taxon>campanulids</taxon>
        <taxon>Asterales</taxon>
        <taxon>Asteraceae</taxon>
        <taxon>Carduoideae</taxon>
        <taxon>Cardueae</taxon>
        <taxon>Arctiinae</taxon>
        <taxon>Arctium</taxon>
    </lineage>
</organism>
<comment type="caution">
    <text evidence="1">The sequence shown here is derived from an EMBL/GenBank/DDBJ whole genome shotgun (WGS) entry which is preliminary data.</text>
</comment>
<reference evidence="2" key="1">
    <citation type="journal article" date="2022" name="Mol. Ecol. Resour.">
        <title>The genomes of chicory, endive, great burdock and yacon provide insights into Asteraceae palaeo-polyploidization history and plant inulin production.</title>
        <authorList>
            <person name="Fan W."/>
            <person name="Wang S."/>
            <person name="Wang H."/>
            <person name="Wang A."/>
            <person name="Jiang F."/>
            <person name="Liu H."/>
            <person name="Zhao H."/>
            <person name="Xu D."/>
            <person name="Zhang Y."/>
        </authorList>
    </citation>
    <scope>NUCLEOTIDE SEQUENCE [LARGE SCALE GENOMIC DNA]</scope>
    <source>
        <strain evidence="2">cv. Niubang</strain>
    </source>
</reference>
<evidence type="ECO:0000313" key="2">
    <source>
        <dbReference type="Proteomes" id="UP001055879"/>
    </source>
</evidence>